<evidence type="ECO:0000256" key="6">
    <source>
        <dbReference type="ARBA" id="ARBA00023295"/>
    </source>
</evidence>
<accession>A0A0U5HMM5</accession>
<dbReference type="OrthoDB" id="6501611at2759"/>
<evidence type="ECO:0000259" key="14">
    <source>
        <dbReference type="Pfam" id="PF07477"/>
    </source>
</evidence>
<comment type="subcellular location">
    <subcellularLocation>
        <location evidence="10 12">Secreted</location>
    </subcellularLocation>
</comment>
<comment type="function">
    <text evidence="8 12">Alpha-glucuronidase involved in the hydrolysis of xylan, a major structural heterogeneous polysaccharide found in plant biomass representing the second most abundant polysaccharide in the biosphere, after cellulose. Releases 4-O-methylglucuronic acid from xylan.</text>
</comment>
<keyword evidence="4 10" id="KW-0378">Hydrolase</keyword>
<evidence type="ECO:0000256" key="11">
    <source>
        <dbReference type="PIRSR" id="PIRSR029900-1"/>
    </source>
</evidence>
<dbReference type="EMBL" id="CDMC01000007">
    <property type="protein sequence ID" value="CEN62888.1"/>
    <property type="molecule type" value="Genomic_DNA"/>
</dbReference>
<keyword evidence="6 10" id="KW-0326">Glycosidase</keyword>
<comment type="similarity">
    <text evidence="1 10 12">Belongs to the glycosyl hydrolase 67 family.</text>
</comment>
<feature type="chain" id="PRO_5006773441" description="Alpha-glucuronidase" evidence="10 12">
    <location>
        <begin position="17"/>
        <end position="844"/>
    </location>
</feature>
<dbReference type="InterPro" id="IPR017853">
    <property type="entry name" value="GH"/>
</dbReference>
<evidence type="ECO:0000256" key="4">
    <source>
        <dbReference type="ARBA" id="ARBA00022801"/>
    </source>
</evidence>
<feature type="domain" description="Glycosyl hydrolase family 67 C-terminal" evidence="14">
    <location>
        <begin position="471"/>
        <end position="695"/>
    </location>
</feature>
<feature type="domain" description="Alpha glucuronidase N-terminal" evidence="13">
    <location>
        <begin position="22"/>
        <end position="144"/>
    </location>
</feature>
<evidence type="ECO:0000256" key="2">
    <source>
        <dbReference type="ARBA" id="ARBA00012271"/>
    </source>
</evidence>
<dbReference type="SUPFAM" id="SSF55545">
    <property type="entry name" value="beta-N-acetylhexosaminidase-like domain"/>
    <property type="match status" value="1"/>
</dbReference>
<proteinExistence type="inferred from homology"/>
<dbReference type="Gene3D" id="3.20.20.80">
    <property type="entry name" value="Glycosidases"/>
    <property type="match status" value="1"/>
</dbReference>
<feature type="active site" description="Proton acceptor" evidence="11">
    <location>
        <position position="382"/>
    </location>
</feature>
<name>A0A0U5HMM5_ASPCI</name>
<dbReference type="Pfam" id="PF07477">
    <property type="entry name" value="Glyco_hydro_67C"/>
    <property type="match status" value="1"/>
</dbReference>
<dbReference type="GO" id="GO:0046559">
    <property type="term" value="F:alpha-glucuronidase activity"/>
    <property type="evidence" value="ECO:0007669"/>
    <property type="project" value="UniProtKB-EC"/>
</dbReference>
<feature type="active site" description="Proton acceptor" evidence="11">
    <location>
        <position position="410"/>
    </location>
</feature>
<evidence type="ECO:0000256" key="9">
    <source>
        <dbReference type="ARBA" id="ARBA00048838"/>
    </source>
</evidence>
<dbReference type="SUPFAM" id="SSF51445">
    <property type="entry name" value="(Trans)glycosidases"/>
    <property type="match status" value="1"/>
</dbReference>
<evidence type="ECO:0000256" key="12">
    <source>
        <dbReference type="RuleBase" id="RU361198"/>
    </source>
</evidence>
<dbReference type="AlphaFoldDB" id="A0A0U5HMM5"/>
<dbReference type="InterPro" id="IPR037054">
    <property type="entry name" value="A-glucoronidase_C_sf"/>
</dbReference>
<evidence type="ECO:0000256" key="10">
    <source>
        <dbReference type="PIRNR" id="PIRNR029900"/>
    </source>
</evidence>
<dbReference type="Pfam" id="PF03648">
    <property type="entry name" value="Glyco_hydro_67N"/>
    <property type="match status" value="1"/>
</dbReference>
<dbReference type="GO" id="GO:0045493">
    <property type="term" value="P:xylan catabolic process"/>
    <property type="evidence" value="ECO:0007669"/>
    <property type="project" value="UniProtKB-KW"/>
</dbReference>
<keyword evidence="17" id="KW-1185">Reference proteome</keyword>
<keyword evidence="7 12" id="KW-0624">Polysaccharide degradation</keyword>
<dbReference type="InterPro" id="IPR005154">
    <property type="entry name" value="Glyco_hydro_67_aGlcAse_N"/>
</dbReference>
<dbReference type="Gene3D" id="3.90.1330.10">
    <property type="entry name" value="Alpha-glucuronidase, C-terminal domain"/>
    <property type="match status" value="1"/>
</dbReference>
<sequence length="844" mass="94085">MLHLIAHFLIFALAAAESGIDGWLRYAKLPRNAVNGFQPPARIVVLNQTQTSPVFSAGTELQRGLDGIFDSNTTISYNGCDTGPKSIVVGTVDAYTHACDHNPNPNLHSQFQLEEDGFFLNITEDTVQILGQNEKGALYGTFEYLSMLAQGNFSAVAYASNPSAPLRWTNEWDNMDGTIERGYGGLSIFFDNNTVREDLTRVAQYARLLASVRINGVILTNVNANPITLSPDNIKGLGRIADQMRPYGVQIGIAVNFASPKDFGGLPTYDPLDKRVISWWQNITDTIYDEISDFGGYLLKASSEGQPGPHTYNRTLADGANVLAHVLKPHGGIIFFRTFVYEMLDIADWNADRASEAYEAFQGLDGQFRDNVILQIKYGPLDFQGREPPHPLFGYFRQSNVAIELQIAQEYLGQQTHTVYLPPLWKTILDADLRVDGETSYVRDIVSGDRFQRHLGGYCGVANVGLDYTWTGSHLSMSNLYAFGRMAWDPTEDPDQIIQTWSRLTFGLNRDVTNVVRYIAHTSWPAYQNYTSSDIGLPSLTDVTNTHFGPNVRAGDDNKYGIWTRSDAFSIGMDRTVRNGSGYAGQYPPEYGARFEEMDTTPVEFLLWYHHVNYTHELPSGDTVIQHLYNAHYSVADTAQTFPARWKKLDGKLDRQQYKEVLTQLTFQAGHAIVWRDSIVDYYHNLTGIPDELGRAGHHPLRLEAEDMELSGYRIIELDPVESASGGFAVAALDNNTLATAEVKLHRVSSGVWDIIVVYFDVIKGIAEWELYLNDRSLGTWLGNNEYVFSHAGTDAPDGGSKTRITFEKVRIRTGDTLRVECVSDGLDAAVLDYVAIVPVGTTD</sequence>
<keyword evidence="10 12" id="KW-0732">Signal</keyword>
<evidence type="ECO:0000259" key="15">
    <source>
        <dbReference type="Pfam" id="PF07488"/>
    </source>
</evidence>
<evidence type="ECO:0000256" key="1">
    <source>
        <dbReference type="ARBA" id="ARBA00008833"/>
    </source>
</evidence>
<evidence type="ECO:0000313" key="16">
    <source>
        <dbReference type="EMBL" id="CEN62888.1"/>
    </source>
</evidence>
<dbReference type="STRING" id="454130.A0A0U5HMM5"/>
<dbReference type="GO" id="GO:0005576">
    <property type="term" value="C:extracellular region"/>
    <property type="evidence" value="ECO:0007669"/>
    <property type="project" value="UniProtKB-SubCell"/>
</dbReference>
<evidence type="ECO:0000313" key="17">
    <source>
        <dbReference type="Proteomes" id="UP000054771"/>
    </source>
</evidence>
<dbReference type="EC" id="3.2.1.139" evidence="2 10"/>
<gene>
    <name evidence="12" type="primary">aguA</name>
    <name evidence="16" type="ORF">ASPCAL09517</name>
</gene>
<dbReference type="InterPro" id="IPR011100">
    <property type="entry name" value="Glyco_hydro_67_cat"/>
</dbReference>
<evidence type="ECO:0000256" key="5">
    <source>
        <dbReference type="ARBA" id="ARBA00023277"/>
    </source>
</evidence>
<feature type="active site" description="Proton donor" evidence="11">
    <location>
        <position position="304"/>
    </location>
</feature>
<dbReference type="InterPro" id="IPR011099">
    <property type="entry name" value="Glyco_hydro_67_C"/>
</dbReference>
<keyword evidence="5 12" id="KW-0119">Carbohydrate metabolism</keyword>
<protein>
    <recommendedName>
        <fullName evidence="2 10">Alpha-glucuronidase</fullName>
        <ecNumber evidence="2 10">3.2.1.139</ecNumber>
    </recommendedName>
</protein>
<dbReference type="Gene3D" id="3.30.379.10">
    <property type="entry name" value="Chitobiase/beta-hexosaminidase domain 2-like"/>
    <property type="match status" value="1"/>
</dbReference>
<keyword evidence="3 10" id="KW-0858">Xylan degradation</keyword>
<dbReference type="InterPro" id="IPR011395">
    <property type="entry name" value="Glyco_hydro_67_aGlcAse"/>
</dbReference>
<evidence type="ECO:0000259" key="13">
    <source>
        <dbReference type="Pfam" id="PF03648"/>
    </source>
</evidence>
<dbReference type="PANTHER" id="PTHR39207:SF1">
    <property type="entry name" value="ALPHA-GLUCURONIDASE A"/>
    <property type="match status" value="1"/>
</dbReference>
<feature type="domain" description="Glycosyl hydrolase family 67 catalytic" evidence="15">
    <location>
        <begin position="152"/>
        <end position="470"/>
    </location>
</feature>
<comment type="catalytic activity">
    <reaction evidence="9 10 12">
        <text>an alpha-D-glucuronoside + H2O = D-glucuronate + an alcohol</text>
        <dbReference type="Rhea" id="RHEA:20005"/>
        <dbReference type="ChEBI" id="CHEBI:15377"/>
        <dbReference type="ChEBI" id="CHEBI:30879"/>
        <dbReference type="ChEBI" id="CHEBI:58720"/>
        <dbReference type="ChEBI" id="CHEBI:58899"/>
        <dbReference type="EC" id="3.2.1.139"/>
    </reaction>
</comment>
<keyword evidence="10" id="KW-0964">Secreted</keyword>
<feature type="signal peptide" evidence="10 12">
    <location>
        <begin position="1"/>
        <end position="16"/>
    </location>
</feature>
<dbReference type="OMA" id="WPAYLNY"/>
<dbReference type="PANTHER" id="PTHR39207">
    <property type="entry name" value="ALPHA-GLUCURONIDASE A"/>
    <property type="match status" value="1"/>
</dbReference>
<dbReference type="InterPro" id="IPR029018">
    <property type="entry name" value="Hex-like_dom2"/>
</dbReference>
<dbReference type="Pfam" id="PF07488">
    <property type="entry name" value="Glyco_hydro_67M"/>
    <property type="match status" value="1"/>
</dbReference>
<organism evidence="16 17">
    <name type="scientific">Aspergillus calidoustus</name>
    <dbReference type="NCBI Taxonomy" id="454130"/>
    <lineage>
        <taxon>Eukaryota</taxon>
        <taxon>Fungi</taxon>
        <taxon>Dikarya</taxon>
        <taxon>Ascomycota</taxon>
        <taxon>Pezizomycotina</taxon>
        <taxon>Eurotiomycetes</taxon>
        <taxon>Eurotiomycetidae</taxon>
        <taxon>Eurotiales</taxon>
        <taxon>Aspergillaceae</taxon>
        <taxon>Aspergillus</taxon>
        <taxon>Aspergillus subgen. Nidulantes</taxon>
    </lineage>
</organism>
<evidence type="ECO:0000256" key="7">
    <source>
        <dbReference type="ARBA" id="ARBA00023326"/>
    </source>
</evidence>
<evidence type="ECO:0000256" key="8">
    <source>
        <dbReference type="ARBA" id="ARBA00024828"/>
    </source>
</evidence>
<evidence type="ECO:0000256" key="3">
    <source>
        <dbReference type="ARBA" id="ARBA00022651"/>
    </source>
</evidence>
<dbReference type="PIRSF" id="PIRSF029900">
    <property type="entry name" value="Alpha-glucuronds"/>
    <property type="match status" value="1"/>
</dbReference>
<dbReference type="Proteomes" id="UP000054771">
    <property type="component" value="Unassembled WGS sequence"/>
</dbReference>
<reference evidence="17" key="1">
    <citation type="journal article" date="2016" name="Genome Announc.">
        <title>Draft genome sequences of fungus Aspergillus calidoustus.</title>
        <authorList>
            <person name="Horn F."/>
            <person name="Linde J."/>
            <person name="Mattern D.J."/>
            <person name="Walther G."/>
            <person name="Guthke R."/>
            <person name="Scherlach K."/>
            <person name="Martin K."/>
            <person name="Brakhage A.A."/>
            <person name="Petzke L."/>
            <person name="Valiante V."/>
        </authorList>
    </citation>
    <scope>NUCLEOTIDE SEQUENCE [LARGE SCALE GENOMIC DNA]</scope>
    <source>
        <strain evidence="17">SF006504</strain>
    </source>
</reference>